<proteinExistence type="predicted"/>
<sequence length="984" mass="115191">MTFKSRDQHFNINFLHIMATSIQILTFNHDCMRMLRNCEHRSISLIVKDCDYCHKEVEGGHLYSEKDVPNFETSSSILQSYFPEFTAEIIQRSQTMHNMSLSNRLSIYKVREFSKESATSIYVMENYYEASLSQFRAISSLQLSSSYNHDLSTIEDILGRVLHKLSGMTETKKADLKSMMEWMDKITITQFMDRSVVLNTTNLDHYSNSEYLHLLPYYCFLKRLNTIMRYDSFLKTFNSLYPYEKIPPGDLGVICRYLTSTAIRRIKFEHDLLLYYNSNSPLSSARNYFRIFLACRIMYIIYRNPFRNLTIDGPNFPSYYDYLSTRYFNTDMYTLNYLHFLIYMYFVLPDKLELLAAVTNQEMEYEQSVTLTIRDLLTNLDDIPSEYDKIDNMEPTSRFCFTMVKHHCSALRSVEFWTDPFDEELSEDFIQSINDLIELTIKTNTLTLTGYDLPDIINEIRRSSRPNPLKYIYLYPGPEKTPLNLNLQLYIPHQTITSTHLELDNSLLGLIPPKKPANKKLILSLWELYDTNKIFISPILNYIVCMLRKNNIPDISQAQVVIGNDNGGYLLSILWQFFINTSFIYFEETDHSQNEVILSMDPRLTSSDLISRRNNLFTETIQTGTSSLSNAISPSHLNKFFTFTQPDQLLFLFYPKTTISTLEHLETGLQKISGFLVSFLKTVAVMIVQVDHDDLNKFSTRLLPKLVSSSQNSDFLHPIYVCDKNIFTFVFLEFNPLLFQEQQITFLTIHSERIFSDRMERNLLSIEKITSLASFESECKYDDLEIIYLGRLIHYILPSLSDYYNIDLLPVNIRNLECLNYYNTIQDCFIAIRNFITGLLVSQLNQTSCVEYNIMKSKETIIPDSVEFTRHHSSSLHSDATWSSTTRKTLRDYYEKIVYLKSVIFGMNKHSLENTGHHDMEIENNNFYITLLSECNKNLFPNRRFLPIADAYQDEGFIFKPKSIMVSGVKNGLRIYYILELLYK</sequence>
<organism evidence="1">
    <name type="scientific">Panonychus citri mivirus</name>
    <dbReference type="NCBI Taxonomy" id="2760845"/>
    <lineage>
        <taxon>Viruses</taxon>
        <taxon>Riboviria</taxon>
        <taxon>Orthornavirae</taxon>
        <taxon>Negarnaviricota</taxon>
        <taxon>Haploviricotina</taxon>
        <taxon>Monjiviricetes</taxon>
        <taxon>Jingchuvirales</taxon>
        <taxon>Chuviridae</taxon>
        <taxon>Mivirus</taxon>
    </lineage>
</organism>
<evidence type="ECO:0000313" key="1">
    <source>
        <dbReference type="EMBL" id="QMU95541.1"/>
    </source>
</evidence>
<name>A0A7G4YW60_9VIRU</name>
<dbReference type="EMBL" id="MN745091">
    <property type="protein sequence ID" value="QMU95541.1"/>
    <property type="molecule type" value="Viral_cRNA"/>
</dbReference>
<reference evidence="1" key="1">
    <citation type="submission" date="2019-11" db="EMBL/GenBank/DDBJ databases">
        <title>RNA virome screening in diverse but ecologically relevant citrus pests reveals potential virus-host interactions.</title>
        <authorList>
            <person name="Wang W."/>
        </authorList>
    </citation>
    <scope>NUCLEOTIDE SEQUENCE</scope>
    <source>
        <strain evidence="1">PCMV.abc8</strain>
    </source>
</reference>
<protein>
    <submittedName>
        <fullName evidence="1">Uncharacterized protein</fullName>
    </submittedName>
</protein>
<accession>A0A7G4YW60</accession>